<dbReference type="SUPFAM" id="SSF55781">
    <property type="entry name" value="GAF domain-like"/>
    <property type="match status" value="1"/>
</dbReference>
<keyword evidence="4" id="KW-1185">Reference proteome</keyword>
<evidence type="ECO:0000313" key="3">
    <source>
        <dbReference type="EMBL" id="TWH72179.1"/>
    </source>
</evidence>
<sequence>MTADVPSSAPRVADVLASVVSRDDRATWPMALVEECRRALGADGAGLAVADPDGSIAVLAATPGLGQAGEDLQFTLGEGPCQVASASGRLVLSPDLGADPRWSQYSREAGAHGIRAAFSAPLQVGAVRLGVLDVYRRVPGSLTMAALTSLQVYAEAAVAVLLLMSDAGEAAGVPADVMEFADIRPVVHQAAGMVAVQLDVSLQVALVRLRGEAFAAGRSLRAVAGDVVARRLAFDHTDRGSSWRAGGESGDGAGECPNGHIDRVDDGDDPRRGSPDEHA</sequence>
<evidence type="ECO:0000256" key="1">
    <source>
        <dbReference type="SAM" id="MobiDB-lite"/>
    </source>
</evidence>
<accession>A0A562IMF5</accession>
<dbReference type="RefSeq" id="WP_153361493.1">
    <property type="nucleotide sequence ID" value="NZ_VLKF01000001.1"/>
</dbReference>
<dbReference type="SMART" id="SM00065">
    <property type="entry name" value="GAF"/>
    <property type="match status" value="1"/>
</dbReference>
<dbReference type="InterPro" id="IPR003018">
    <property type="entry name" value="GAF"/>
</dbReference>
<evidence type="ECO:0000313" key="4">
    <source>
        <dbReference type="Proteomes" id="UP000321490"/>
    </source>
</evidence>
<feature type="region of interest" description="Disordered" evidence="1">
    <location>
        <begin position="238"/>
        <end position="279"/>
    </location>
</feature>
<dbReference type="Gene3D" id="3.30.450.40">
    <property type="match status" value="1"/>
</dbReference>
<comment type="caution">
    <text evidence="3">The sequence shown here is derived from an EMBL/GenBank/DDBJ whole genome shotgun (WGS) entry which is preliminary data.</text>
</comment>
<feature type="domain" description="GAF" evidence="2">
    <location>
        <begin position="24"/>
        <end position="170"/>
    </location>
</feature>
<proteinExistence type="predicted"/>
<protein>
    <submittedName>
        <fullName evidence="3">GAF domain-containing protein</fullName>
    </submittedName>
</protein>
<gene>
    <name evidence="3" type="ORF">JD78_00687</name>
</gene>
<organism evidence="3 4">
    <name type="scientific">Modestobacter roseus</name>
    <dbReference type="NCBI Taxonomy" id="1181884"/>
    <lineage>
        <taxon>Bacteria</taxon>
        <taxon>Bacillati</taxon>
        <taxon>Actinomycetota</taxon>
        <taxon>Actinomycetes</taxon>
        <taxon>Geodermatophilales</taxon>
        <taxon>Geodermatophilaceae</taxon>
        <taxon>Modestobacter</taxon>
    </lineage>
</organism>
<reference evidence="3 4" key="1">
    <citation type="submission" date="2019-07" db="EMBL/GenBank/DDBJ databases">
        <title>R&amp;d 2014.</title>
        <authorList>
            <person name="Klenk H.-P."/>
        </authorList>
    </citation>
    <scope>NUCLEOTIDE SEQUENCE [LARGE SCALE GENOMIC DNA]</scope>
    <source>
        <strain evidence="3 4">DSM 45764</strain>
    </source>
</reference>
<dbReference type="OrthoDB" id="7466251at2"/>
<dbReference type="Pfam" id="PF13185">
    <property type="entry name" value="GAF_2"/>
    <property type="match status" value="1"/>
</dbReference>
<dbReference type="EMBL" id="VLKF01000001">
    <property type="protein sequence ID" value="TWH72179.1"/>
    <property type="molecule type" value="Genomic_DNA"/>
</dbReference>
<feature type="compositionally biased region" description="Basic and acidic residues" evidence="1">
    <location>
        <begin position="260"/>
        <end position="279"/>
    </location>
</feature>
<dbReference type="Proteomes" id="UP000321490">
    <property type="component" value="Unassembled WGS sequence"/>
</dbReference>
<dbReference type="InterPro" id="IPR029016">
    <property type="entry name" value="GAF-like_dom_sf"/>
</dbReference>
<evidence type="ECO:0000259" key="2">
    <source>
        <dbReference type="SMART" id="SM00065"/>
    </source>
</evidence>
<dbReference type="AlphaFoldDB" id="A0A562IMF5"/>
<name>A0A562IMF5_9ACTN</name>